<dbReference type="SUPFAM" id="SSF103088">
    <property type="entry name" value="OmpA-like"/>
    <property type="match status" value="1"/>
</dbReference>
<dbReference type="Gene3D" id="3.40.1520.20">
    <property type="match status" value="2"/>
</dbReference>
<dbReference type="InterPro" id="IPR006664">
    <property type="entry name" value="OMP_bac"/>
</dbReference>
<comment type="caution">
    <text evidence="6">The sequence shown here is derived from an EMBL/GenBank/DDBJ whole genome shotgun (WGS) entry which is preliminary data.</text>
</comment>
<sequence>GAGAAVSDATQLGAGAPAGDFDAALAFAVGELGKLAQGRASISDGKISIEGQGRENVQATTIEADAKAHLPKGFDIARLDIVAGPVSPYVFGAERADAEVTLTGYVPDEVARQRLVESARRHFFDAAVVDRLAIAKGAPQNFTDAADHSLAALARLADGRLAISDATVALTGAARHQNARAEIGTALAESLPQSFRGDARLSTRILGSTLDAGQCGAALSQLLAKRPIKFSADDVAIAPESAPLLDAIAATALRCQIVGLEVAAHTDNAGISEVNLARSKRHAQAVVEHLVKAGVDPFKATAVGYGAERPIVPNDSDENRARNARVEFVVK</sequence>
<evidence type="ECO:0000256" key="3">
    <source>
        <dbReference type="ARBA" id="ARBA00023237"/>
    </source>
</evidence>
<dbReference type="PROSITE" id="PS51123">
    <property type="entry name" value="OMPA_2"/>
    <property type="match status" value="1"/>
</dbReference>
<dbReference type="PANTHER" id="PTHR30329">
    <property type="entry name" value="STATOR ELEMENT OF FLAGELLAR MOTOR COMPLEX"/>
    <property type="match status" value="1"/>
</dbReference>
<gene>
    <name evidence="6" type="ORF">V3H18_16365</name>
</gene>
<dbReference type="EMBL" id="JAZHYN010000085">
    <property type="protein sequence ID" value="MEF3368110.1"/>
    <property type="molecule type" value="Genomic_DNA"/>
</dbReference>
<evidence type="ECO:0000256" key="2">
    <source>
        <dbReference type="ARBA" id="ARBA00023136"/>
    </source>
</evidence>
<comment type="subcellular location">
    <subcellularLocation>
        <location evidence="1">Cell outer membrane</location>
    </subcellularLocation>
</comment>
<keyword evidence="7" id="KW-1185">Reference proteome</keyword>
<dbReference type="CDD" id="cd07185">
    <property type="entry name" value="OmpA_C-like"/>
    <property type="match status" value="1"/>
</dbReference>
<dbReference type="PRINTS" id="PR01021">
    <property type="entry name" value="OMPADOMAIN"/>
</dbReference>
<protein>
    <submittedName>
        <fullName evidence="6">OmpA family protein</fullName>
    </submittedName>
</protein>
<dbReference type="InterPro" id="IPR006665">
    <property type="entry name" value="OmpA-like"/>
</dbReference>
<dbReference type="InterPro" id="IPR036737">
    <property type="entry name" value="OmpA-like_sf"/>
</dbReference>
<evidence type="ECO:0000313" key="6">
    <source>
        <dbReference type="EMBL" id="MEF3368110.1"/>
    </source>
</evidence>
<dbReference type="Proteomes" id="UP001350748">
    <property type="component" value="Unassembled WGS sequence"/>
</dbReference>
<reference evidence="6 7" key="1">
    <citation type="submission" date="2024-02" db="EMBL/GenBank/DDBJ databases">
        <authorList>
            <person name="Grouzdev D."/>
        </authorList>
    </citation>
    <scope>NUCLEOTIDE SEQUENCE [LARGE SCALE GENOMIC DNA]</scope>
    <source>
        <strain evidence="6 7">9N</strain>
    </source>
</reference>
<evidence type="ECO:0000256" key="4">
    <source>
        <dbReference type="PROSITE-ProRule" id="PRU00473"/>
    </source>
</evidence>
<accession>A0ABU7XLU1</accession>
<proteinExistence type="predicted"/>
<evidence type="ECO:0000313" key="7">
    <source>
        <dbReference type="Proteomes" id="UP001350748"/>
    </source>
</evidence>
<feature type="domain" description="OmpA-like" evidence="5">
    <location>
        <begin position="217"/>
        <end position="331"/>
    </location>
</feature>
<dbReference type="RefSeq" id="WP_332083151.1">
    <property type="nucleotide sequence ID" value="NZ_JAZHYN010000085.1"/>
</dbReference>
<dbReference type="PANTHER" id="PTHR30329:SF21">
    <property type="entry name" value="LIPOPROTEIN YIAD-RELATED"/>
    <property type="match status" value="1"/>
</dbReference>
<name>A0ABU7XLU1_9HYPH</name>
<feature type="non-terminal residue" evidence="6">
    <location>
        <position position="1"/>
    </location>
</feature>
<keyword evidence="3" id="KW-0998">Cell outer membrane</keyword>
<keyword evidence="2 4" id="KW-0472">Membrane</keyword>
<evidence type="ECO:0000256" key="1">
    <source>
        <dbReference type="ARBA" id="ARBA00004442"/>
    </source>
</evidence>
<evidence type="ECO:0000259" key="5">
    <source>
        <dbReference type="PROSITE" id="PS51123"/>
    </source>
</evidence>
<dbReference type="Pfam" id="PF00691">
    <property type="entry name" value="OmpA"/>
    <property type="match status" value="1"/>
</dbReference>
<organism evidence="6 7">
    <name type="scientific">Methylocystis borbori</name>
    <dbReference type="NCBI Taxonomy" id="3118750"/>
    <lineage>
        <taxon>Bacteria</taxon>
        <taxon>Pseudomonadati</taxon>
        <taxon>Pseudomonadota</taxon>
        <taxon>Alphaproteobacteria</taxon>
        <taxon>Hyphomicrobiales</taxon>
        <taxon>Methylocystaceae</taxon>
        <taxon>Methylocystis</taxon>
    </lineage>
</organism>
<dbReference type="Gene3D" id="3.30.1330.60">
    <property type="entry name" value="OmpA-like domain"/>
    <property type="match status" value="1"/>
</dbReference>
<dbReference type="InterPro" id="IPR050330">
    <property type="entry name" value="Bact_OuterMem_StrucFunc"/>
</dbReference>